<evidence type="ECO:0000256" key="4">
    <source>
        <dbReference type="ARBA" id="ARBA00030169"/>
    </source>
</evidence>
<dbReference type="Gene3D" id="3.50.30.40">
    <property type="entry name" value="Ribonuclease E inhibitor RraA/RraA-like"/>
    <property type="match status" value="1"/>
</dbReference>
<evidence type="ECO:0000256" key="3">
    <source>
        <dbReference type="ARBA" id="ARBA00029596"/>
    </source>
</evidence>
<protein>
    <recommendedName>
        <fullName evidence="2">Putative 4-hydroxy-4-methyl-2-oxoglutarate aldolase</fullName>
    </recommendedName>
    <alternativeName>
        <fullName evidence="3">Regulator of ribonuclease activity homolog</fullName>
    </alternativeName>
    <alternativeName>
        <fullName evidence="4">RraA-like protein</fullName>
    </alternativeName>
</protein>
<comment type="cofactor">
    <cofactor evidence="5">
        <name>Mg(2+)</name>
        <dbReference type="ChEBI" id="CHEBI:18420"/>
    </cofactor>
</comment>
<dbReference type="Pfam" id="PF03737">
    <property type="entry name" value="RraA-like"/>
    <property type="match status" value="1"/>
</dbReference>
<keyword evidence="7" id="KW-1185">Reference proteome</keyword>
<name>A0A5C8ZP68_9GAMM</name>
<dbReference type="InterPro" id="IPR036704">
    <property type="entry name" value="RraA/RraA-like_sf"/>
</dbReference>
<gene>
    <name evidence="6" type="ORF">FV139_19670</name>
</gene>
<dbReference type="AlphaFoldDB" id="A0A5C8ZP68"/>
<sequence length="227" mass="23995">MNETQLLVQRLGQLESAVVADVMDAMGLEHQVLAPGMLAVRPGSKMAGPAICAAGSEKAGTDALPTFGLDASVYPGGIVVIDTGGCERGAVIGDNMVASMVGRGARGFIVDGGIRDSADFLSLEEPVFCRYHSPLNAHKYWHFTAFEEPITLRGIRADVTVHPGDLLLADSDGIAVLPRQHAEQIIADGEVHMQTENGIKQALLAGGDREAVTRAAGRLQHIKPLPR</sequence>
<dbReference type="InterPro" id="IPR005493">
    <property type="entry name" value="RraA/RraA-like"/>
</dbReference>
<comment type="cofactor">
    <cofactor evidence="1">
        <name>a divalent metal cation</name>
        <dbReference type="ChEBI" id="CHEBI:60240"/>
    </cofactor>
</comment>
<evidence type="ECO:0000313" key="7">
    <source>
        <dbReference type="Proteomes" id="UP000321039"/>
    </source>
</evidence>
<organism evidence="6 7">
    <name type="scientific">Parahaliea maris</name>
    <dbReference type="NCBI Taxonomy" id="2716870"/>
    <lineage>
        <taxon>Bacteria</taxon>
        <taxon>Pseudomonadati</taxon>
        <taxon>Pseudomonadota</taxon>
        <taxon>Gammaproteobacteria</taxon>
        <taxon>Cellvibrionales</taxon>
        <taxon>Halieaceae</taxon>
        <taxon>Parahaliea</taxon>
    </lineage>
</organism>
<dbReference type="EMBL" id="VRZA01000010">
    <property type="protein sequence ID" value="TXS89510.1"/>
    <property type="molecule type" value="Genomic_DNA"/>
</dbReference>
<dbReference type="PANTHER" id="PTHR33254">
    <property type="entry name" value="4-HYDROXY-4-METHYL-2-OXOGLUTARATE ALDOLASE 3-RELATED"/>
    <property type="match status" value="1"/>
</dbReference>
<accession>A0A5C8ZP68</accession>
<reference evidence="6 7" key="1">
    <citation type="submission" date="2019-08" db="EMBL/GenBank/DDBJ databases">
        <title>Parahaliea maris sp. nov., isolated from the surface seawater.</title>
        <authorList>
            <person name="Liu Y."/>
        </authorList>
    </citation>
    <scope>NUCLEOTIDE SEQUENCE [LARGE SCALE GENOMIC DNA]</scope>
    <source>
        <strain evidence="6 7">HSLHS9</strain>
    </source>
</reference>
<feature type="binding site" evidence="5">
    <location>
        <position position="115"/>
    </location>
    <ligand>
        <name>substrate</name>
    </ligand>
</feature>
<dbReference type="PANTHER" id="PTHR33254:SF4">
    <property type="entry name" value="4-HYDROXY-4-METHYL-2-OXOGLUTARATE ALDOLASE 3-RELATED"/>
    <property type="match status" value="1"/>
</dbReference>
<evidence type="ECO:0000256" key="1">
    <source>
        <dbReference type="ARBA" id="ARBA00001968"/>
    </source>
</evidence>
<dbReference type="GO" id="GO:0046872">
    <property type="term" value="F:metal ion binding"/>
    <property type="evidence" value="ECO:0007669"/>
    <property type="project" value="UniProtKB-KW"/>
</dbReference>
<feature type="binding site" evidence="5">
    <location>
        <position position="116"/>
    </location>
    <ligand>
        <name>Mg(2+)</name>
        <dbReference type="ChEBI" id="CHEBI:18420"/>
    </ligand>
</feature>
<dbReference type="Proteomes" id="UP000321039">
    <property type="component" value="Unassembled WGS sequence"/>
</dbReference>
<evidence type="ECO:0000313" key="6">
    <source>
        <dbReference type="EMBL" id="TXS89510.1"/>
    </source>
</evidence>
<keyword evidence="5" id="KW-0460">Magnesium</keyword>
<keyword evidence="5" id="KW-0479">Metal-binding</keyword>
<proteinExistence type="predicted"/>
<evidence type="ECO:0000256" key="5">
    <source>
        <dbReference type="PIRSR" id="PIRSR605493-1"/>
    </source>
</evidence>
<dbReference type="RefSeq" id="WP_148070202.1">
    <property type="nucleotide sequence ID" value="NZ_VRZA01000010.1"/>
</dbReference>
<evidence type="ECO:0000256" key="2">
    <source>
        <dbReference type="ARBA" id="ARBA00016549"/>
    </source>
</evidence>
<feature type="binding site" evidence="5">
    <location>
        <begin position="93"/>
        <end position="96"/>
    </location>
    <ligand>
        <name>substrate</name>
    </ligand>
</feature>
<dbReference type="CDD" id="cd16841">
    <property type="entry name" value="RraA_family"/>
    <property type="match status" value="1"/>
</dbReference>
<comment type="caution">
    <text evidence="6">The sequence shown here is derived from an EMBL/GenBank/DDBJ whole genome shotgun (WGS) entry which is preliminary data.</text>
</comment>
<dbReference type="SUPFAM" id="SSF89562">
    <property type="entry name" value="RraA-like"/>
    <property type="match status" value="1"/>
</dbReference>